<dbReference type="GO" id="GO:0005886">
    <property type="term" value="C:plasma membrane"/>
    <property type="evidence" value="ECO:0007669"/>
    <property type="project" value="UniProtKB-SubCell"/>
</dbReference>
<proteinExistence type="predicted"/>
<dbReference type="CDD" id="cd06580">
    <property type="entry name" value="TM_PBP1_transp_TpRbsC_like"/>
    <property type="match status" value="1"/>
</dbReference>
<feature type="transmembrane region" description="Helical" evidence="6">
    <location>
        <begin position="289"/>
        <end position="311"/>
    </location>
</feature>
<comment type="caution">
    <text evidence="7">The sequence shown here is derived from an EMBL/GenBank/DDBJ whole genome shotgun (WGS) entry which is preliminary data.</text>
</comment>
<keyword evidence="8" id="KW-1185">Reference proteome</keyword>
<organism evidence="7 8">
    <name type="scientific">Oceanotoga teriensis</name>
    <dbReference type="NCBI Taxonomy" id="515440"/>
    <lineage>
        <taxon>Bacteria</taxon>
        <taxon>Thermotogati</taxon>
        <taxon>Thermotogota</taxon>
        <taxon>Thermotogae</taxon>
        <taxon>Petrotogales</taxon>
        <taxon>Petrotogaceae</taxon>
        <taxon>Oceanotoga</taxon>
    </lineage>
</organism>
<dbReference type="RefSeq" id="WP_109604774.1">
    <property type="nucleotide sequence ID" value="NZ_JAMHJO010000011.1"/>
</dbReference>
<dbReference type="PANTHER" id="PTHR47089">
    <property type="entry name" value="ABC TRANSPORTER, PERMEASE PROTEIN"/>
    <property type="match status" value="1"/>
</dbReference>
<evidence type="ECO:0000256" key="3">
    <source>
        <dbReference type="ARBA" id="ARBA00022692"/>
    </source>
</evidence>
<dbReference type="Proteomes" id="UP000245921">
    <property type="component" value="Unassembled WGS sequence"/>
</dbReference>
<dbReference type="PANTHER" id="PTHR47089:SF1">
    <property type="entry name" value="GUANOSINE ABC TRANSPORTER PERMEASE PROTEIN NUPP"/>
    <property type="match status" value="1"/>
</dbReference>
<keyword evidence="2" id="KW-1003">Cell membrane</keyword>
<evidence type="ECO:0000256" key="6">
    <source>
        <dbReference type="SAM" id="Phobius"/>
    </source>
</evidence>
<evidence type="ECO:0000256" key="2">
    <source>
        <dbReference type="ARBA" id="ARBA00022475"/>
    </source>
</evidence>
<keyword evidence="5 6" id="KW-0472">Membrane</keyword>
<comment type="subcellular location">
    <subcellularLocation>
        <location evidence="1">Cell membrane</location>
        <topology evidence="1">Multi-pass membrane protein</topology>
    </subcellularLocation>
</comment>
<feature type="transmembrane region" description="Helical" evidence="6">
    <location>
        <begin position="110"/>
        <end position="131"/>
    </location>
</feature>
<evidence type="ECO:0000256" key="4">
    <source>
        <dbReference type="ARBA" id="ARBA00022989"/>
    </source>
</evidence>
<keyword evidence="3 6" id="KW-0812">Transmembrane</keyword>
<sequence length="344" mass="37270">MMKKIFKFNIMKFIIPILLAFLVGSIILLISNINPISAFYNLFIGAFGSGRAFLSTLYYATPLILTGTATAIAFKANLFYMGVEGALYIGGFCSSLAGIYFHGLPPYIHIPIALLIGMITGGLFAMIPGILKGILDVNEMVTSIMLNYVAILGTTYLASFPFKAKDAGFSATEMVEKSAVIPKIFDSSMVHYGLFLSLIFAILIYIMFKKSTFGYDIESMGKNVNFSESCGMQTAKKTIYIITLSGALGGLAGAMEVLGTYKRFIAGFSSGLGWDGLTISLLSNNNPIGVIFSSIFFGGLYSGGAQMELLADVPRTIISVIQGLIIFFLAVDFTVKRFKKIKSR</sequence>
<keyword evidence="4 6" id="KW-1133">Transmembrane helix</keyword>
<feature type="transmembrane region" description="Helical" evidence="6">
    <location>
        <begin position="57"/>
        <end position="74"/>
    </location>
</feature>
<dbReference type="GO" id="GO:0022857">
    <property type="term" value="F:transmembrane transporter activity"/>
    <property type="evidence" value="ECO:0007669"/>
    <property type="project" value="InterPro"/>
</dbReference>
<reference evidence="7 8" key="1">
    <citation type="submission" date="2018-05" db="EMBL/GenBank/DDBJ databases">
        <title>Genomic Encyclopedia of Type Strains, Phase IV (KMG-IV): sequencing the most valuable type-strain genomes for metagenomic binning, comparative biology and taxonomic classification.</title>
        <authorList>
            <person name="Goeker M."/>
        </authorList>
    </citation>
    <scope>NUCLEOTIDE SEQUENCE [LARGE SCALE GENOMIC DNA]</scope>
    <source>
        <strain evidence="7 8">DSM 24906</strain>
    </source>
</reference>
<feature type="transmembrane region" description="Helical" evidence="6">
    <location>
        <begin position="143"/>
        <end position="162"/>
    </location>
</feature>
<accession>A0AA45C6T6</accession>
<evidence type="ECO:0000313" key="7">
    <source>
        <dbReference type="EMBL" id="PWJ93246.1"/>
    </source>
</evidence>
<dbReference type="InterPro" id="IPR001851">
    <property type="entry name" value="ABC_transp_permease"/>
</dbReference>
<evidence type="ECO:0000256" key="1">
    <source>
        <dbReference type="ARBA" id="ARBA00004651"/>
    </source>
</evidence>
<gene>
    <name evidence="7" type="ORF">C7380_10875</name>
</gene>
<feature type="transmembrane region" description="Helical" evidence="6">
    <location>
        <begin position="189"/>
        <end position="208"/>
    </location>
</feature>
<dbReference type="AlphaFoldDB" id="A0AA45C6T6"/>
<feature type="transmembrane region" description="Helical" evidence="6">
    <location>
        <begin position="239"/>
        <end position="258"/>
    </location>
</feature>
<evidence type="ECO:0000313" key="8">
    <source>
        <dbReference type="Proteomes" id="UP000245921"/>
    </source>
</evidence>
<dbReference type="EMBL" id="QGGI01000008">
    <property type="protein sequence ID" value="PWJ93246.1"/>
    <property type="molecule type" value="Genomic_DNA"/>
</dbReference>
<name>A0AA45C6T6_9BACT</name>
<evidence type="ECO:0000256" key="5">
    <source>
        <dbReference type="ARBA" id="ARBA00023136"/>
    </source>
</evidence>
<dbReference type="Pfam" id="PF02653">
    <property type="entry name" value="BPD_transp_2"/>
    <property type="match status" value="1"/>
</dbReference>
<feature type="transmembrane region" description="Helical" evidence="6">
    <location>
        <begin position="317"/>
        <end position="335"/>
    </location>
</feature>
<protein>
    <submittedName>
        <fullName evidence="7">Nucleoside ABC transporter membrane protein</fullName>
    </submittedName>
</protein>
<feature type="transmembrane region" description="Helical" evidence="6">
    <location>
        <begin position="86"/>
        <end position="104"/>
    </location>
</feature>